<evidence type="ECO:0000256" key="4">
    <source>
        <dbReference type="ARBA" id="ARBA00004614"/>
    </source>
</evidence>
<evidence type="ECO:0000256" key="11">
    <source>
        <dbReference type="ARBA" id="ARBA00022989"/>
    </source>
</evidence>
<name>A0A9P4IXA1_9PEZI</name>
<evidence type="ECO:0000256" key="19">
    <source>
        <dbReference type="SAM" id="Phobius"/>
    </source>
</evidence>
<feature type="chain" id="PRO_5040124484" description="Autophagy-related protein 27" evidence="20">
    <location>
        <begin position="18"/>
        <end position="330"/>
    </location>
</feature>
<gene>
    <name evidence="22" type="ORF">K461DRAFT_282899</name>
</gene>
<keyword evidence="8 19" id="KW-0812">Transmembrane</keyword>
<dbReference type="PANTHER" id="PTHR15071:SF13">
    <property type="entry name" value="AUTOPHAGY-RELATED PROTEIN 27"/>
    <property type="match status" value="1"/>
</dbReference>
<dbReference type="InterPro" id="IPR009011">
    <property type="entry name" value="Man6P_isomerase_rcpt-bd_dom_sf"/>
</dbReference>
<keyword evidence="12" id="KW-0072">Autophagy</keyword>
<evidence type="ECO:0000256" key="15">
    <source>
        <dbReference type="ARBA" id="ARBA00023136"/>
    </source>
</evidence>
<keyword evidence="14" id="KW-0496">Mitochondrion</keyword>
<keyword evidence="15 19" id="KW-0472">Membrane</keyword>
<evidence type="ECO:0000256" key="2">
    <source>
        <dbReference type="ARBA" id="ARBA00004358"/>
    </source>
</evidence>
<sequence length="330" mass="36608">MAPPALHLLALATLAQAVSFDCARVRTGGVNFDLSKLGGPHSVSWVVDEPPSISNTTFTLDICQPLKKDSGLQDGEQCPGGTRVCAVERDTNTVENSTQVRRVIPIAGDFTASHGRALDPKITRMKNSASNSDAEKEGIRVEFNGGKYPEKSGGRTQRAIVQFECDKDRTGNEEVVKEEGMVERREEKEGDKDGDKEGDKDKEDDGKDEDKEKDRSLTFVSYKAEDEVDVLRLNWRTKYACEEVPADDDEGNESKGWGFFGWLFIIVFLGAAAYLIFGSWLNYTRYGARGWDLVPHGDTIRDMPYLISDWGRSVKDTLQGRGYRGGYSAV</sequence>
<evidence type="ECO:0000256" key="20">
    <source>
        <dbReference type="SAM" id="SignalP"/>
    </source>
</evidence>
<dbReference type="PANTHER" id="PTHR15071">
    <property type="entry name" value="MANNOSE-6-PHOSPHATE RECEPTOR FAMILY MEMBER"/>
    <property type="match status" value="1"/>
</dbReference>
<accession>A0A9P4IXA1</accession>
<dbReference type="GO" id="GO:0034045">
    <property type="term" value="C:phagophore assembly site membrane"/>
    <property type="evidence" value="ECO:0007669"/>
    <property type="project" value="UniProtKB-SubCell"/>
</dbReference>
<dbReference type="GO" id="GO:0030659">
    <property type="term" value="C:cytoplasmic vesicle membrane"/>
    <property type="evidence" value="ECO:0007669"/>
    <property type="project" value="UniProtKB-SubCell"/>
</dbReference>
<keyword evidence="10" id="KW-0653">Protein transport</keyword>
<dbReference type="InterPro" id="IPR018939">
    <property type="entry name" value="Autophagy-rel_prot_27"/>
</dbReference>
<dbReference type="Proteomes" id="UP000799439">
    <property type="component" value="Unassembled WGS sequence"/>
</dbReference>
<organism evidence="22 23">
    <name type="scientific">Myriangium duriaei CBS 260.36</name>
    <dbReference type="NCBI Taxonomy" id="1168546"/>
    <lineage>
        <taxon>Eukaryota</taxon>
        <taxon>Fungi</taxon>
        <taxon>Dikarya</taxon>
        <taxon>Ascomycota</taxon>
        <taxon>Pezizomycotina</taxon>
        <taxon>Dothideomycetes</taxon>
        <taxon>Dothideomycetidae</taxon>
        <taxon>Myriangiales</taxon>
        <taxon>Myriangiaceae</taxon>
        <taxon>Myriangium</taxon>
    </lineage>
</organism>
<feature type="transmembrane region" description="Helical" evidence="19">
    <location>
        <begin position="259"/>
        <end position="281"/>
    </location>
</feature>
<evidence type="ECO:0000256" key="12">
    <source>
        <dbReference type="ARBA" id="ARBA00023006"/>
    </source>
</evidence>
<keyword evidence="16" id="KW-1015">Disulfide bond</keyword>
<evidence type="ECO:0000313" key="22">
    <source>
        <dbReference type="EMBL" id="KAF2148443.1"/>
    </source>
</evidence>
<keyword evidence="13" id="KW-0333">Golgi apparatus</keyword>
<dbReference type="Gene3D" id="2.70.130.10">
    <property type="entry name" value="Mannose-6-phosphate receptor binding domain"/>
    <property type="match status" value="1"/>
</dbReference>
<dbReference type="Pfam" id="PF09451">
    <property type="entry name" value="ATG27"/>
    <property type="match status" value="1"/>
</dbReference>
<dbReference type="GO" id="GO:0006914">
    <property type="term" value="P:autophagy"/>
    <property type="evidence" value="ECO:0007669"/>
    <property type="project" value="UniProtKB-KW"/>
</dbReference>
<keyword evidence="23" id="KW-1185">Reference proteome</keyword>
<evidence type="ECO:0000256" key="8">
    <source>
        <dbReference type="ARBA" id="ARBA00022692"/>
    </source>
</evidence>
<dbReference type="GO" id="GO:0000139">
    <property type="term" value="C:Golgi membrane"/>
    <property type="evidence" value="ECO:0007669"/>
    <property type="project" value="UniProtKB-SubCell"/>
</dbReference>
<evidence type="ECO:0000256" key="17">
    <source>
        <dbReference type="ARBA" id="ARBA00023329"/>
    </source>
</evidence>
<evidence type="ECO:0000313" key="23">
    <source>
        <dbReference type="Proteomes" id="UP000799439"/>
    </source>
</evidence>
<feature type="signal peptide" evidence="20">
    <location>
        <begin position="1"/>
        <end position="17"/>
    </location>
</feature>
<dbReference type="GO" id="GO:0015031">
    <property type="term" value="P:protein transport"/>
    <property type="evidence" value="ECO:0007669"/>
    <property type="project" value="UniProtKB-KW"/>
</dbReference>
<dbReference type="EMBL" id="ML996093">
    <property type="protein sequence ID" value="KAF2148443.1"/>
    <property type="molecule type" value="Genomic_DNA"/>
</dbReference>
<evidence type="ECO:0000256" key="7">
    <source>
        <dbReference type="ARBA" id="ARBA00022448"/>
    </source>
</evidence>
<dbReference type="GO" id="GO:0031966">
    <property type="term" value="C:mitochondrial membrane"/>
    <property type="evidence" value="ECO:0007669"/>
    <property type="project" value="UniProtKB-SubCell"/>
</dbReference>
<dbReference type="OrthoDB" id="29460at2759"/>
<evidence type="ECO:0000256" key="1">
    <source>
        <dbReference type="ARBA" id="ARBA00004304"/>
    </source>
</evidence>
<keyword evidence="9 20" id="KW-0732">Signal</keyword>
<evidence type="ECO:0000256" key="9">
    <source>
        <dbReference type="ARBA" id="ARBA00022729"/>
    </source>
</evidence>
<keyword evidence="17" id="KW-0968">Cytoplasmic vesicle</keyword>
<feature type="region of interest" description="Disordered" evidence="18">
    <location>
        <begin position="170"/>
        <end position="212"/>
    </location>
</feature>
<evidence type="ECO:0000256" key="3">
    <source>
        <dbReference type="ARBA" id="ARBA00004472"/>
    </source>
</evidence>
<comment type="subcellular location">
    <subcellularLocation>
        <location evidence="2">Cytoplasmic vesicle membrane</location>
        <topology evidence="2">Single-pass type I membrane protein</topology>
    </subcellularLocation>
    <subcellularLocation>
        <location evidence="4">Golgi apparatus membrane</location>
        <topology evidence="4">Single-pass type I membrane protein</topology>
    </subcellularLocation>
    <subcellularLocation>
        <location evidence="1">Mitochondrion membrane</location>
        <topology evidence="1">Single-pass membrane protein</topology>
    </subcellularLocation>
    <subcellularLocation>
        <location evidence="3">Preautophagosomal structure membrane</location>
        <topology evidence="3">Single-pass type I membrane protein</topology>
    </subcellularLocation>
</comment>
<evidence type="ECO:0000256" key="16">
    <source>
        <dbReference type="ARBA" id="ARBA00023157"/>
    </source>
</evidence>
<protein>
    <recommendedName>
        <fullName evidence="6">Autophagy-related protein 27</fullName>
    </recommendedName>
</protein>
<feature type="region of interest" description="Disordered" evidence="18">
    <location>
        <begin position="126"/>
        <end position="156"/>
    </location>
</feature>
<feature type="domain" description="MRH" evidence="21">
    <location>
        <begin position="20"/>
        <end position="243"/>
    </location>
</feature>
<evidence type="ECO:0000256" key="6">
    <source>
        <dbReference type="ARBA" id="ARBA00013776"/>
    </source>
</evidence>
<comment type="similarity">
    <text evidence="5">Belongs to the ATG27 family.</text>
</comment>
<dbReference type="InterPro" id="IPR044865">
    <property type="entry name" value="MRH_dom"/>
</dbReference>
<keyword evidence="7" id="KW-0813">Transport</keyword>
<proteinExistence type="inferred from homology"/>
<dbReference type="SUPFAM" id="SSF50911">
    <property type="entry name" value="Mannose 6-phosphate receptor domain"/>
    <property type="match status" value="1"/>
</dbReference>
<evidence type="ECO:0000256" key="10">
    <source>
        <dbReference type="ARBA" id="ARBA00022927"/>
    </source>
</evidence>
<comment type="caution">
    <text evidence="22">The sequence shown here is derived from an EMBL/GenBank/DDBJ whole genome shotgun (WGS) entry which is preliminary data.</text>
</comment>
<dbReference type="PROSITE" id="PS51914">
    <property type="entry name" value="MRH"/>
    <property type="match status" value="1"/>
</dbReference>
<evidence type="ECO:0000256" key="18">
    <source>
        <dbReference type="SAM" id="MobiDB-lite"/>
    </source>
</evidence>
<dbReference type="AlphaFoldDB" id="A0A9P4IXA1"/>
<keyword evidence="11 19" id="KW-1133">Transmembrane helix</keyword>
<evidence type="ECO:0000256" key="14">
    <source>
        <dbReference type="ARBA" id="ARBA00023128"/>
    </source>
</evidence>
<reference evidence="22" key="1">
    <citation type="journal article" date="2020" name="Stud. Mycol.">
        <title>101 Dothideomycetes genomes: a test case for predicting lifestyles and emergence of pathogens.</title>
        <authorList>
            <person name="Haridas S."/>
            <person name="Albert R."/>
            <person name="Binder M."/>
            <person name="Bloem J."/>
            <person name="Labutti K."/>
            <person name="Salamov A."/>
            <person name="Andreopoulos B."/>
            <person name="Baker S."/>
            <person name="Barry K."/>
            <person name="Bills G."/>
            <person name="Bluhm B."/>
            <person name="Cannon C."/>
            <person name="Castanera R."/>
            <person name="Culley D."/>
            <person name="Daum C."/>
            <person name="Ezra D."/>
            <person name="Gonzalez J."/>
            <person name="Henrissat B."/>
            <person name="Kuo A."/>
            <person name="Liang C."/>
            <person name="Lipzen A."/>
            <person name="Lutzoni F."/>
            <person name="Magnuson J."/>
            <person name="Mondo S."/>
            <person name="Nolan M."/>
            <person name="Ohm R."/>
            <person name="Pangilinan J."/>
            <person name="Park H.-J."/>
            <person name="Ramirez L."/>
            <person name="Alfaro M."/>
            <person name="Sun H."/>
            <person name="Tritt A."/>
            <person name="Yoshinaga Y."/>
            <person name="Zwiers L.-H."/>
            <person name="Turgeon B."/>
            <person name="Goodwin S."/>
            <person name="Spatafora J."/>
            <person name="Crous P."/>
            <person name="Grigoriev I."/>
        </authorList>
    </citation>
    <scope>NUCLEOTIDE SEQUENCE</scope>
    <source>
        <strain evidence="22">CBS 260.36</strain>
    </source>
</reference>
<evidence type="ECO:0000259" key="21">
    <source>
        <dbReference type="PROSITE" id="PS51914"/>
    </source>
</evidence>
<evidence type="ECO:0000256" key="5">
    <source>
        <dbReference type="ARBA" id="ARBA00005363"/>
    </source>
</evidence>
<evidence type="ECO:0000256" key="13">
    <source>
        <dbReference type="ARBA" id="ARBA00023034"/>
    </source>
</evidence>